<dbReference type="InterPro" id="IPR036691">
    <property type="entry name" value="Endo/exonu/phosph_ase_sf"/>
</dbReference>
<evidence type="ECO:0000259" key="4">
    <source>
        <dbReference type="Pfam" id="PF03372"/>
    </source>
</evidence>
<accession>A0A369K4H2</accession>
<dbReference type="EMBL" id="LUEZ02000010">
    <property type="protein sequence ID" value="RDB28818.1"/>
    <property type="molecule type" value="Genomic_DNA"/>
</dbReference>
<feature type="compositionally biased region" description="Acidic residues" evidence="3">
    <location>
        <begin position="295"/>
        <end position="313"/>
    </location>
</feature>
<dbReference type="InterPro" id="IPR050410">
    <property type="entry name" value="CCR4/nocturin_mRNA_transcr"/>
</dbReference>
<keyword evidence="5" id="KW-0269">Exonuclease</keyword>
<comment type="similarity">
    <text evidence="1">Belongs to the CCR4/nocturin family.</text>
</comment>
<dbReference type="InterPro" id="IPR005135">
    <property type="entry name" value="Endo/exonuclease/phosphatase"/>
</dbReference>
<keyword evidence="2" id="KW-0378">Hydrolase</keyword>
<dbReference type="AlphaFoldDB" id="A0A369K4H2"/>
<dbReference type="GO" id="GO:0000175">
    <property type="term" value="F:3'-5'-RNA exonuclease activity"/>
    <property type="evidence" value="ECO:0007669"/>
    <property type="project" value="TreeGrafter"/>
</dbReference>
<sequence>MAMHSPRYFPKPFHPTPEQLALSEARKIKKQKKLESLAQVQEKAGAIIPRSWIPVKSVQEGHQDHHRVRLLTWNLLAQCLIRRKIFPTSNCLKAAQREQMLIHELLAPEVDIMCLQEVDRLEKLLPALEHAGYAHHYAAGPGKQHGCLIAFKENAYSMVTTKLIHYDDEEIRPDGDETARRGRSFQTRNIGSLVALRSTTRESEGVIVATTHLFWHPGYTYERARQIGILVREALRFRSELDLDNWPCVIAGDFNFAPNDPAYSLLVGDPLLPDQEERLLSSYVVHVSVDPSVPETDEDDSDLNSEEAADQDEPITSARPATPADGLLSVPALADFFSRMPKPRSAYDEGLAQIKDVEIPPTYGAKALLAPERRGRYEPEFTSYTHYWKAVLDYIFILDPVDRRSCVVSLLAPHRAADLEPGLPQKGISSSDHISLAVELCWQVSVTP</sequence>
<dbReference type="Gene3D" id="3.60.10.10">
    <property type="entry name" value="Endonuclease/exonuclease/phosphatase"/>
    <property type="match status" value="1"/>
</dbReference>
<dbReference type="PANTHER" id="PTHR12121">
    <property type="entry name" value="CARBON CATABOLITE REPRESSOR PROTEIN 4"/>
    <property type="match status" value="1"/>
</dbReference>
<dbReference type="SUPFAM" id="SSF56219">
    <property type="entry name" value="DNase I-like"/>
    <property type="match status" value="1"/>
</dbReference>
<dbReference type="InParanoid" id="A0A369K4H2"/>
<organism evidence="5 6">
    <name type="scientific">Hypsizygus marmoreus</name>
    <name type="common">White beech mushroom</name>
    <name type="synonym">Agaricus marmoreus</name>
    <dbReference type="NCBI Taxonomy" id="39966"/>
    <lineage>
        <taxon>Eukaryota</taxon>
        <taxon>Fungi</taxon>
        <taxon>Dikarya</taxon>
        <taxon>Basidiomycota</taxon>
        <taxon>Agaricomycotina</taxon>
        <taxon>Agaricomycetes</taxon>
        <taxon>Agaricomycetidae</taxon>
        <taxon>Agaricales</taxon>
        <taxon>Tricholomatineae</taxon>
        <taxon>Lyophyllaceae</taxon>
        <taxon>Hypsizygus</taxon>
    </lineage>
</organism>
<dbReference type="PANTHER" id="PTHR12121:SF45">
    <property type="entry name" value="NOCTURNIN"/>
    <property type="match status" value="1"/>
</dbReference>
<keyword evidence="6" id="KW-1185">Reference proteome</keyword>
<dbReference type="FunCoup" id="A0A369K4H2">
    <property type="interactions" value="257"/>
</dbReference>
<evidence type="ECO:0000313" key="5">
    <source>
        <dbReference type="EMBL" id="RDB28818.1"/>
    </source>
</evidence>
<dbReference type="OrthoDB" id="428734at2759"/>
<feature type="region of interest" description="Disordered" evidence="3">
    <location>
        <begin position="290"/>
        <end position="324"/>
    </location>
</feature>
<evidence type="ECO:0000256" key="3">
    <source>
        <dbReference type="SAM" id="MobiDB-lite"/>
    </source>
</evidence>
<name>A0A369K4H2_HYPMA</name>
<feature type="domain" description="Endonuclease/exonuclease/phosphatase" evidence="4">
    <location>
        <begin position="71"/>
        <end position="433"/>
    </location>
</feature>
<reference evidence="5" key="1">
    <citation type="submission" date="2018-04" db="EMBL/GenBank/DDBJ databases">
        <title>Whole genome sequencing of Hypsizygus marmoreus.</title>
        <authorList>
            <person name="Choi I.-G."/>
            <person name="Min B."/>
            <person name="Kim J.-G."/>
            <person name="Kim S."/>
            <person name="Oh Y.-L."/>
            <person name="Kong W.-S."/>
            <person name="Park H."/>
            <person name="Jeong J."/>
            <person name="Song E.-S."/>
        </authorList>
    </citation>
    <scope>NUCLEOTIDE SEQUENCE [LARGE SCALE GENOMIC DNA]</scope>
    <source>
        <strain evidence="5">51987-8</strain>
    </source>
</reference>
<proteinExistence type="inferred from homology"/>
<protein>
    <submittedName>
        <fullName evidence="5">RNA exonuclease C9B6.11c</fullName>
    </submittedName>
</protein>
<evidence type="ECO:0000256" key="1">
    <source>
        <dbReference type="ARBA" id="ARBA00010774"/>
    </source>
</evidence>
<dbReference type="GO" id="GO:0006139">
    <property type="term" value="P:nucleobase-containing compound metabolic process"/>
    <property type="evidence" value="ECO:0007669"/>
    <property type="project" value="UniProtKB-ARBA"/>
</dbReference>
<gene>
    <name evidence="5" type="ORF">Hypma_015434</name>
</gene>
<evidence type="ECO:0000313" key="6">
    <source>
        <dbReference type="Proteomes" id="UP000076154"/>
    </source>
</evidence>
<comment type="caution">
    <text evidence="5">The sequence shown here is derived from an EMBL/GenBank/DDBJ whole genome shotgun (WGS) entry which is preliminary data.</text>
</comment>
<keyword evidence="5" id="KW-0540">Nuclease</keyword>
<dbReference type="Pfam" id="PF03372">
    <property type="entry name" value="Exo_endo_phos"/>
    <property type="match status" value="1"/>
</dbReference>
<dbReference type="Proteomes" id="UP000076154">
    <property type="component" value="Unassembled WGS sequence"/>
</dbReference>
<evidence type="ECO:0000256" key="2">
    <source>
        <dbReference type="ARBA" id="ARBA00022801"/>
    </source>
</evidence>